<dbReference type="InterPro" id="IPR039261">
    <property type="entry name" value="FNR_nucleotide-bd"/>
</dbReference>
<dbReference type="EnsemblMetazoa" id="XM_020003053.1">
    <property type="protein sequence ID" value="XP_019858612.1"/>
    <property type="gene ID" value="LOC100631962"/>
</dbReference>
<dbReference type="GeneID" id="100631962"/>
<feature type="binding site" evidence="13">
    <location>
        <position position="607"/>
    </location>
    <ligand>
        <name>FAD</name>
        <dbReference type="ChEBI" id="CHEBI:57692"/>
    </ligand>
</feature>
<dbReference type="GO" id="GO:0016226">
    <property type="term" value="P:iron-sulfur cluster assembly"/>
    <property type="evidence" value="ECO:0007669"/>
    <property type="project" value="UniProtKB-UniRule"/>
</dbReference>
<comment type="function">
    <text evidence="13">NADPH-dependent reductase which is a central component of the cytosolic iron-sulfur (Fe-S) protein assembly (CIA) machinery. Transfers electrons from NADPH via its FAD and FMN prosthetic groups to the [2Fe-2S] cluster of the anamorsin/DRE2 homolog, another key component of the CIA machinery. In turn, this reduced cluster provides electrons for assembly of cytosolic iron-sulfur cluster proteins.</text>
</comment>
<dbReference type="GO" id="GO:0005829">
    <property type="term" value="C:cytosol"/>
    <property type="evidence" value="ECO:0007669"/>
    <property type="project" value="UniProtKB-ARBA"/>
</dbReference>
<keyword evidence="4 13" id="KW-0963">Cytoplasm</keyword>
<comment type="subunit">
    <text evidence="12">Interacts with CIAPIN1; as part of the cytosolic iron-sulfur (Fe-S) protein assembly (CIA) machinery. Interacts with DCPS.</text>
</comment>
<proteinExistence type="inferred from homology"/>
<keyword evidence="8 13" id="KW-0521">NADP</keyword>
<dbReference type="KEGG" id="aqu:100631962"/>
<keyword evidence="7 13" id="KW-0274">FAD</keyword>
<comment type="function">
    <text evidence="11">NADPH-dependent reductase which is a central component of the cytosolic iron-sulfur (Fe-S) protein assembly (CIA) machinery. Transfers electrons from NADPH via its FAD and FMN prosthetic groups to the [2Fe-2S] cluster of CIAPIN1, another key component of the CIA machinery. In turn, this reduced cluster provides electrons for assembly of cytosolic iron-sulfur cluster proteins. It can also reduce the [2Fe-2S] cluster of CISD1 and activate this protein implicated in Fe/S cluster repair. In vitro can fully activate methionine synthase/MTR in the presence of soluble cytochrome b5/CYB5A.</text>
</comment>
<sequence length="608" mass="68931">MGGVSLGVAHFSPALIHMASSGKKRELLVLYGSQTGTAQDVAERIEREGRRRRFHVQIYALDEYDKSGLINTPVCVFVCATTGQGDPPDNMKQFWRFLLRRNLPADSLLHLQTAVVGLGDSSYLKFNFIAKKLYRRLGQLGASFLLPPVYGDDQHDLGPDAVIDPWLVDLWTKLDTLYPLPPGLSVLPYKERLPSRFNINAYSAPVSNTALKPPSQAMPALLLDNSRLTPSSHFQDVRLITLEGSFPHYSPGDVLMIVPENTSESVERFLQVTEMTHLADLSLNITSNEEGISVPQRLSSPCTLRTLLRCYWDIQSVPRRSFFEILSWFAMNELEKEKLEEFVTPEGQEELYSYCNRPRRTIIEVLIDFPLTATKIPVSYLLDLLPVLQPRAFSIASSATTNPQHVQILVAVVEYKTKLFHPRKGVCTTWLASLDPCREQHYLSVWLSKGTFSFPSSGHIIMIGPGTGCAPFRSFINEKSSSSVVPGQPCHLMLFFGCRSERADYFFRSEWESLAASNKLLIFTAFSRDQEMKVYVQDKIKEQKELVWDWLERHNAYVFIAGSAKRMPIDVIDALKELITECSNHKLDAEEYIKSMEAHKRLQLETWA</sequence>
<feature type="binding site" evidence="13">
    <location>
        <begin position="527"/>
        <end position="528"/>
    </location>
    <ligand>
        <name>NADP(+)</name>
        <dbReference type="ChEBI" id="CHEBI:58349"/>
    </ligand>
</feature>
<evidence type="ECO:0000256" key="12">
    <source>
        <dbReference type="ARBA" id="ARBA00063044"/>
    </source>
</evidence>
<evidence type="ECO:0000313" key="17">
    <source>
        <dbReference type="Proteomes" id="UP000007879"/>
    </source>
</evidence>
<comment type="similarity">
    <text evidence="13">In the N-terminal section; belongs to the flavodoxin family.</text>
</comment>
<dbReference type="Gene3D" id="3.40.50.80">
    <property type="entry name" value="Nucleotide-binding domain of ferredoxin-NADP reductase (FNR) module"/>
    <property type="match status" value="1"/>
</dbReference>
<feature type="domain" description="FAD-binding FR-type" evidence="15">
    <location>
        <begin position="215"/>
        <end position="455"/>
    </location>
</feature>
<dbReference type="Gene3D" id="3.40.50.360">
    <property type="match status" value="1"/>
</dbReference>
<evidence type="ECO:0000256" key="13">
    <source>
        <dbReference type="HAMAP-Rule" id="MF_03178"/>
    </source>
</evidence>
<dbReference type="Pfam" id="PF00667">
    <property type="entry name" value="FAD_binding_1"/>
    <property type="match status" value="1"/>
</dbReference>
<dbReference type="InterPro" id="IPR003097">
    <property type="entry name" value="CysJ-like_FAD-binding"/>
</dbReference>
<dbReference type="FunFam" id="1.20.990.10:FF:000008">
    <property type="entry name" value="NADPH-dependent diflavin oxidoreductase 1"/>
    <property type="match status" value="1"/>
</dbReference>
<evidence type="ECO:0000256" key="6">
    <source>
        <dbReference type="ARBA" id="ARBA00022643"/>
    </source>
</evidence>
<dbReference type="GO" id="GO:0160246">
    <property type="term" value="F:NADPH-iron-sulfur [2Fe-2S] protein oxidoreductase activity"/>
    <property type="evidence" value="ECO:0007669"/>
    <property type="project" value="InterPro"/>
</dbReference>
<dbReference type="InterPro" id="IPR017927">
    <property type="entry name" value="FAD-bd_FR_type"/>
</dbReference>
<dbReference type="InterPro" id="IPR001433">
    <property type="entry name" value="OxRdtase_FAD/NAD-bd"/>
</dbReference>
<dbReference type="GO" id="GO:0016651">
    <property type="term" value="F:oxidoreductase activity, acting on NAD(P)H"/>
    <property type="evidence" value="ECO:0007669"/>
    <property type="project" value="UniProtKB-UniRule"/>
</dbReference>
<feature type="binding site" evidence="13">
    <location>
        <position position="570"/>
    </location>
    <ligand>
        <name>NADP(+)</name>
        <dbReference type="ChEBI" id="CHEBI:58349"/>
    </ligand>
</feature>
<feature type="binding site" evidence="13">
    <location>
        <position position="467"/>
    </location>
    <ligand>
        <name>NADP(+)</name>
        <dbReference type="ChEBI" id="CHEBI:58349"/>
    </ligand>
</feature>
<dbReference type="Gene3D" id="2.40.30.10">
    <property type="entry name" value="Translation factors"/>
    <property type="match status" value="1"/>
</dbReference>
<feature type="binding site" evidence="13">
    <location>
        <begin position="425"/>
        <end position="428"/>
    </location>
    <ligand>
        <name>FAD</name>
        <dbReference type="ChEBI" id="CHEBI:57692"/>
    </ligand>
</feature>
<keyword evidence="17" id="KW-1185">Reference proteome</keyword>
<evidence type="ECO:0000256" key="8">
    <source>
        <dbReference type="ARBA" id="ARBA00022857"/>
    </source>
</evidence>
<dbReference type="Pfam" id="PF00258">
    <property type="entry name" value="Flavodoxin_1"/>
    <property type="match status" value="1"/>
</dbReference>
<dbReference type="Proteomes" id="UP000007879">
    <property type="component" value="Unassembled WGS sequence"/>
</dbReference>
<keyword evidence="5 13" id="KW-0285">Flavoprotein</keyword>
<dbReference type="InterPro" id="IPR028879">
    <property type="entry name" value="NDOR1"/>
</dbReference>
<dbReference type="GO" id="GO:0010181">
    <property type="term" value="F:FMN binding"/>
    <property type="evidence" value="ECO:0007669"/>
    <property type="project" value="UniProtKB-UniRule"/>
</dbReference>
<dbReference type="SUPFAM" id="SSF52343">
    <property type="entry name" value="Ferredoxin reductase-like, C-terminal NADP-linked domain"/>
    <property type="match status" value="1"/>
</dbReference>
<feature type="binding site" evidence="13">
    <location>
        <begin position="33"/>
        <end position="38"/>
    </location>
    <ligand>
        <name>FMN</name>
        <dbReference type="ChEBI" id="CHEBI:58210"/>
    </ligand>
</feature>
<dbReference type="EC" id="1.18.1.-" evidence="13"/>
<dbReference type="RefSeq" id="XP_019858612.1">
    <property type="nucleotide sequence ID" value="XM_020003053.1"/>
</dbReference>
<dbReference type="PANTHER" id="PTHR19384:SF10">
    <property type="entry name" value="NADPH-DEPENDENT DIFLAVIN OXIDOREDUCTASE 1"/>
    <property type="match status" value="1"/>
</dbReference>
<comment type="similarity">
    <text evidence="13">In the C-terminal section; belongs to the flavoprotein pyridine nucleotide cytochrome reductase family.</text>
</comment>
<dbReference type="GO" id="GO:0050661">
    <property type="term" value="F:NADP binding"/>
    <property type="evidence" value="ECO:0007669"/>
    <property type="project" value="UniProtKB-UniRule"/>
</dbReference>
<evidence type="ECO:0000256" key="11">
    <source>
        <dbReference type="ARBA" id="ARBA00059862"/>
    </source>
</evidence>
<comment type="subcellular location">
    <subcellularLocation>
        <location evidence="3 13">Cytoplasm</location>
    </subcellularLocation>
</comment>
<dbReference type="InterPro" id="IPR029039">
    <property type="entry name" value="Flavoprotein-like_sf"/>
</dbReference>
<comment type="catalytic activity">
    <reaction evidence="10">
        <text>2 oxidized [2Fe-2S]-[protein] + NADPH = 2 reduced [2Fe-2S]-[protein] + NADP(+) + H(+)</text>
        <dbReference type="Rhea" id="RHEA:67716"/>
        <dbReference type="Rhea" id="RHEA-COMP:17327"/>
        <dbReference type="Rhea" id="RHEA-COMP:17328"/>
        <dbReference type="ChEBI" id="CHEBI:15378"/>
        <dbReference type="ChEBI" id="CHEBI:33737"/>
        <dbReference type="ChEBI" id="CHEBI:33738"/>
        <dbReference type="ChEBI" id="CHEBI:57783"/>
        <dbReference type="ChEBI" id="CHEBI:58349"/>
    </reaction>
    <physiologicalReaction direction="left-to-right" evidence="10">
        <dbReference type="Rhea" id="RHEA:67717"/>
    </physiologicalReaction>
</comment>
<feature type="binding site" evidence="13">
    <location>
        <position position="153"/>
    </location>
    <ligand>
        <name>FMN</name>
        <dbReference type="ChEBI" id="CHEBI:58210"/>
    </ligand>
</feature>
<dbReference type="PROSITE" id="PS50902">
    <property type="entry name" value="FLAVODOXIN_LIKE"/>
    <property type="match status" value="1"/>
</dbReference>
<comment type="cofactor">
    <cofactor evidence="2 13">
        <name>FAD</name>
        <dbReference type="ChEBI" id="CHEBI:57692"/>
    </cofactor>
</comment>
<dbReference type="SUPFAM" id="SSF63380">
    <property type="entry name" value="Riboflavin synthase domain-like"/>
    <property type="match status" value="1"/>
</dbReference>
<comment type="cofactor">
    <cofactor evidence="1 13">
        <name>FMN</name>
        <dbReference type="ChEBI" id="CHEBI:58210"/>
    </cofactor>
</comment>
<evidence type="ECO:0000259" key="15">
    <source>
        <dbReference type="PROSITE" id="PS51384"/>
    </source>
</evidence>
<evidence type="ECO:0000256" key="1">
    <source>
        <dbReference type="ARBA" id="ARBA00001917"/>
    </source>
</evidence>
<dbReference type="PRINTS" id="PR00369">
    <property type="entry name" value="FLAVODOXIN"/>
</dbReference>
<dbReference type="FunFam" id="3.40.50.360:FF:000015">
    <property type="entry name" value="NADPH-dependent diflavin oxidoreductase 1"/>
    <property type="match status" value="1"/>
</dbReference>
<evidence type="ECO:0000256" key="3">
    <source>
        <dbReference type="ARBA" id="ARBA00004496"/>
    </source>
</evidence>
<dbReference type="HAMAP" id="MF_03178">
    <property type="entry name" value="NDOR1"/>
    <property type="match status" value="1"/>
</dbReference>
<dbReference type="InterPro" id="IPR001094">
    <property type="entry name" value="Flavdoxin-like"/>
</dbReference>
<dbReference type="GO" id="GO:0005634">
    <property type="term" value="C:nucleus"/>
    <property type="evidence" value="ECO:0007669"/>
    <property type="project" value="UniProtKB-ARBA"/>
</dbReference>
<dbReference type="InterPro" id="IPR001709">
    <property type="entry name" value="Flavoprot_Pyr_Nucl_cyt_Rdtase"/>
</dbReference>
<dbReference type="GO" id="GO:0050660">
    <property type="term" value="F:flavin adenine dinucleotide binding"/>
    <property type="evidence" value="ECO:0007669"/>
    <property type="project" value="UniProtKB-UniRule"/>
</dbReference>
<organism evidence="16 17">
    <name type="scientific">Amphimedon queenslandica</name>
    <name type="common">Sponge</name>
    <dbReference type="NCBI Taxonomy" id="400682"/>
    <lineage>
        <taxon>Eukaryota</taxon>
        <taxon>Metazoa</taxon>
        <taxon>Porifera</taxon>
        <taxon>Demospongiae</taxon>
        <taxon>Heteroscleromorpha</taxon>
        <taxon>Haplosclerida</taxon>
        <taxon>Niphatidae</taxon>
        <taxon>Amphimedon</taxon>
    </lineage>
</organism>
<reference evidence="16" key="2">
    <citation type="submission" date="2024-06" db="UniProtKB">
        <authorList>
            <consortium name="EnsemblMetazoa"/>
        </authorList>
    </citation>
    <scope>IDENTIFICATION</scope>
</reference>
<dbReference type="PROSITE" id="PS51384">
    <property type="entry name" value="FAD_FR"/>
    <property type="match status" value="1"/>
</dbReference>
<protein>
    <recommendedName>
        <fullName evidence="13">NADPH-dependent diflavin oxidoreductase 1</fullName>
        <ecNumber evidence="13">1.18.1.-</ecNumber>
    </recommendedName>
    <alternativeName>
        <fullName evidence="13">NADPH-dependent FMN and FAD-containing oxidoreductase</fullName>
    </alternativeName>
</protein>
<dbReference type="InterPro" id="IPR017938">
    <property type="entry name" value="Riboflavin_synthase-like_b-brl"/>
</dbReference>
<dbReference type="Pfam" id="PF00175">
    <property type="entry name" value="NAD_binding_1"/>
    <property type="match status" value="1"/>
</dbReference>
<dbReference type="InterPro" id="IPR008254">
    <property type="entry name" value="Flavodoxin/NO_synth"/>
</dbReference>
<dbReference type="PANTHER" id="PTHR19384">
    <property type="entry name" value="NITRIC OXIDE SYNTHASE-RELATED"/>
    <property type="match status" value="1"/>
</dbReference>
<reference evidence="17" key="1">
    <citation type="journal article" date="2010" name="Nature">
        <title>The Amphimedon queenslandica genome and the evolution of animal complexity.</title>
        <authorList>
            <person name="Srivastava M."/>
            <person name="Simakov O."/>
            <person name="Chapman J."/>
            <person name="Fahey B."/>
            <person name="Gauthier M.E."/>
            <person name="Mitros T."/>
            <person name="Richards G.S."/>
            <person name="Conaco C."/>
            <person name="Dacre M."/>
            <person name="Hellsten U."/>
            <person name="Larroux C."/>
            <person name="Putnam N.H."/>
            <person name="Stanke M."/>
            <person name="Adamska M."/>
            <person name="Darling A."/>
            <person name="Degnan S.M."/>
            <person name="Oakley T.H."/>
            <person name="Plachetzki D.C."/>
            <person name="Zhai Y."/>
            <person name="Adamski M."/>
            <person name="Calcino A."/>
            <person name="Cummins S.F."/>
            <person name="Goodstein D.M."/>
            <person name="Harris C."/>
            <person name="Jackson D.J."/>
            <person name="Leys S.P."/>
            <person name="Shu S."/>
            <person name="Woodcroft B.J."/>
            <person name="Vervoort M."/>
            <person name="Kosik K.S."/>
            <person name="Manning G."/>
            <person name="Degnan B.M."/>
            <person name="Rokhsar D.S."/>
        </authorList>
    </citation>
    <scope>NUCLEOTIDE SEQUENCE [LARGE SCALE GENOMIC DNA]</scope>
</reference>
<accession>A0AAN0JNJ8</accession>
<feature type="binding site" evidence="13">
    <location>
        <position position="359"/>
    </location>
    <ligand>
        <name>FAD</name>
        <dbReference type="ChEBI" id="CHEBI:57692"/>
    </ligand>
</feature>
<evidence type="ECO:0000256" key="7">
    <source>
        <dbReference type="ARBA" id="ARBA00022827"/>
    </source>
</evidence>
<feature type="binding site" evidence="13">
    <location>
        <begin position="80"/>
        <end position="83"/>
    </location>
    <ligand>
        <name>FMN</name>
        <dbReference type="ChEBI" id="CHEBI:58210"/>
    </ligand>
</feature>
<keyword evidence="9 13" id="KW-0560">Oxidoreductase</keyword>
<evidence type="ECO:0000256" key="9">
    <source>
        <dbReference type="ARBA" id="ARBA00023002"/>
    </source>
</evidence>
<feature type="binding site" evidence="13">
    <location>
        <begin position="391"/>
        <end position="394"/>
    </location>
    <ligand>
        <name>FAD</name>
        <dbReference type="ChEBI" id="CHEBI:57692"/>
    </ligand>
</feature>
<feature type="domain" description="Flavodoxin-like" evidence="14">
    <location>
        <begin position="27"/>
        <end position="171"/>
    </location>
</feature>
<evidence type="ECO:0000313" key="16">
    <source>
        <dbReference type="EnsemblMetazoa" id="XP_019858612.1"/>
    </source>
</evidence>
<evidence type="ECO:0000256" key="5">
    <source>
        <dbReference type="ARBA" id="ARBA00022630"/>
    </source>
</evidence>
<evidence type="ECO:0000256" key="2">
    <source>
        <dbReference type="ARBA" id="ARBA00001974"/>
    </source>
</evidence>
<feature type="binding site" evidence="13">
    <location>
        <begin position="533"/>
        <end position="537"/>
    </location>
    <ligand>
        <name>NADP(+)</name>
        <dbReference type="ChEBI" id="CHEBI:58349"/>
    </ligand>
</feature>
<dbReference type="PRINTS" id="PR00371">
    <property type="entry name" value="FPNCR"/>
</dbReference>
<dbReference type="Gene3D" id="1.20.990.10">
    <property type="entry name" value="NADPH-cytochrome p450 Reductase, Chain A, domain 3"/>
    <property type="match status" value="1"/>
</dbReference>
<dbReference type="SUPFAM" id="SSF52218">
    <property type="entry name" value="Flavoproteins"/>
    <property type="match status" value="1"/>
</dbReference>
<dbReference type="AlphaFoldDB" id="A0AAN0JNJ8"/>
<dbReference type="FunFam" id="3.40.50.80:FF:000032">
    <property type="entry name" value="NADPH-dependent diflavin oxidoreductase 1"/>
    <property type="match status" value="1"/>
</dbReference>
<dbReference type="InterPro" id="IPR023173">
    <property type="entry name" value="NADPH_Cyt_P450_Rdtase_alpha"/>
</dbReference>
<name>A0AAN0JNJ8_AMPQE</name>
<evidence type="ECO:0000256" key="10">
    <source>
        <dbReference type="ARBA" id="ARBA00052174"/>
    </source>
</evidence>
<evidence type="ECO:0000259" key="14">
    <source>
        <dbReference type="PROSITE" id="PS50902"/>
    </source>
</evidence>
<comment type="similarity">
    <text evidence="13">Belongs to the NADPH-dependent diflavin oxidoreductase NDOR1 family.</text>
</comment>
<keyword evidence="6 13" id="KW-0288">FMN</keyword>
<feature type="binding site" evidence="13">
    <location>
        <begin position="118"/>
        <end position="127"/>
    </location>
    <ligand>
        <name>FMN</name>
        <dbReference type="ChEBI" id="CHEBI:58210"/>
    </ligand>
</feature>
<evidence type="ECO:0000256" key="4">
    <source>
        <dbReference type="ARBA" id="ARBA00022490"/>
    </source>
</evidence>